<protein>
    <submittedName>
        <fullName evidence="14">Pyruvate decarboxylase</fullName>
    </submittedName>
</protein>
<feature type="binding site" evidence="9">
    <location>
        <position position="446"/>
    </location>
    <ligand>
        <name>Mg(2+)</name>
        <dbReference type="ChEBI" id="CHEBI:18420"/>
    </ligand>
</feature>
<dbReference type="RefSeq" id="WP_106514152.1">
    <property type="nucleotide sequence ID" value="NZ_PXYI01000005.1"/>
</dbReference>
<comment type="caution">
    <text evidence="14">The sequence shown here is derived from an EMBL/GenBank/DDBJ whole genome shotgun (WGS) entry which is preliminary data.</text>
</comment>
<dbReference type="GO" id="GO:0000287">
    <property type="term" value="F:magnesium ion binding"/>
    <property type="evidence" value="ECO:0007669"/>
    <property type="project" value="InterPro"/>
</dbReference>
<gene>
    <name evidence="14" type="ORF">C7I55_16730</name>
</gene>
<evidence type="ECO:0000256" key="6">
    <source>
        <dbReference type="ARBA" id="ARBA00022842"/>
    </source>
</evidence>
<keyword evidence="8" id="KW-0456">Lyase</keyword>
<keyword evidence="7 10" id="KW-0786">Thiamine pyrophosphate</keyword>
<dbReference type="CDD" id="cd07038">
    <property type="entry name" value="TPP_PYR_PDC_IPDC_like"/>
    <property type="match status" value="1"/>
</dbReference>
<dbReference type="InterPro" id="IPR011766">
    <property type="entry name" value="TPP_enzyme_TPP-bd"/>
</dbReference>
<keyword evidence="14" id="KW-0670">Pyruvate</keyword>
<evidence type="ECO:0000259" key="13">
    <source>
        <dbReference type="Pfam" id="PF02776"/>
    </source>
</evidence>
<dbReference type="PIRSF" id="PIRSF036565">
    <property type="entry name" value="Pyruvt_ip_decrb"/>
    <property type="match status" value="1"/>
</dbReference>
<dbReference type="InterPro" id="IPR012000">
    <property type="entry name" value="Thiamin_PyroP_enz_cen_dom"/>
</dbReference>
<dbReference type="Gene3D" id="3.40.50.970">
    <property type="match status" value="2"/>
</dbReference>
<feature type="binding site" evidence="9">
    <location>
        <position position="473"/>
    </location>
    <ligand>
        <name>Mg(2+)</name>
        <dbReference type="ChEBI" id="CHEBI:18420"/>
    </ligand>
</feature>
<feature type="domain" description="Thiamine pyrophosphate enzyme central" evidence="11">
    <location>
        <begin position="203"/>
        <end position="326"/>
    </location>
</feature>
<feature type="binding site" evidence="9">
    <location>
        <position position="475"/>
    </location>
    <ligand>
        <name>Mg(2+)</name>
        <dbReference type="ChEBI" id="CHEBI:18420"/>
    </ligand>
</feature>
<dbReference type="InterPro" id="IPR012001">
    <property type="entry name" value="Thiamin_PyroP_enz_TPP-bd_dom"/>
</dbReference>
<comment type="cofactor">
    <cofactor evidence="2">
        <name>thiamine diphosphate</name>
        <dbReference type="ChEBI" id="CHEBI:58937"/>
    </cofactor>
</comment>
<evidence type="ECO:0000256" key="4">
    <source>
        <dbReference type="ARBA" id="ARBA00022723"/>
    </source>
</evidence>
<comment type="cofactor">
    <cofactor evidence="1">
        <name>a metal cation</name>
        <dbReference type="ChEBI" id="CHEBI:25213"/>
    </cofactor>
</comment>
<dbReference type="AlphaFoldDB" id="A0A2P7QLV6"/>
<dbReference type="InterPro" id="IPR029035">
    <property type="entry name" value="DHS-like_NAD/FAD-binding_dom"/>
</dbReference>
<evidence type="ECO:0000259" key="11">
    <source>
        <dbReference type="Pfam" id="PF00205"/>
    </source>
</evidence>
<evidence type="ECO:0000313" key="15">
    <source>
        <dbReference type="Proteomes" id="UP000241167"/>
    </source>
</evidence>
<feature type="domain" description="Thiamine pyrophosphate enzyme N-terminal TPP-binding" evidence="13">
    <location>
        <begin position="8"/>
        <end position="116"/>
    </location>
</feature>
<dbReference type="InterPro" id="IPR012110">
    <property type="entry name" value="PDC/IPDC-like"/>
</dbReference>
<feature type="domain" description="Thiamine pyrophosphate enzyme TPP-binding" evidence="12">
    <location>
        <begin position="410"/>
        <end position="544"/>
    </location>
</feature>
<dbReference type="Pfam" id="PF00205">
    <property type="entry name" value="TPP_enzyme_M"/>
    <property type="match status" value="1"/>
</dbReference>
<dbReference type="GO" id="GO:0000949">
    <property type="term" value="P:aromatic amino acid family catabolic process to alcohol via Ehrlich pathway"/>
    <property type="evidence" value="ECO:0007669"/>
    <property type="project" value="TreeGrafter"/>
</dbReference>
<dbReference type="Gene3D" id="3.40.50.1220">
    <property type="entry name" value="TPP-binding domain"/>
    <property type="match status" value="1"/>
</dbReference>
<evidence type="ECO:0000256" key="1">
    <source>
        <dbReference type="ARBA" id="ARBA00001920"/>
    </source>
</evidence>
<dbReference type="EMBL" id="PXYI01000005">
    <property type="protein sequence ID" value="PSJ38956.1"/>
    <property type="molecule type" value="Genomic_DNA"/>
</dbReference>
<evidence type="ECO:0000256" key="9">
    <source>
        <dbReference type="PIRSR" id="PIRSR036565-2"/>
    </source>
</evidence>
<evidence type="ECO:0000313" key="14">
    <source>
        <dbReference type="EMBL" id="PSJ38956.1"/>
    </source>
</evidence>
<evidence type="ECO:0000256" key="8">
    <source>
        <dbReference type="ARBA" id="ARBA00023239"/>
    </source>
</evidence>
<accession>A0A2P7QLV6</accession>
<dbReference type="GO" id="GO:0004737">
    <property type="term" value="F:pyruvate decarboxylase activity"/>
    <property type="evidence" value="ECO:0007669"/>
    <property type="project" value="TreeGrafter"/>
</dbReference>
<dbReference type="GO" id="GO:0030976">
    <property type="term" value="F:thiamine pyrophosphate binding"/>
    <property type="evidence" value="ECO:0007669"/>
    <property type="project" value="InterPro"/>
</dbReference>
<keyword evidence="15" id="KW-1185">Reference proteome</keyword>
<dbReference type="PANTHER" id="PTHR43452">
    <property type="entry name" value="PYRUVATE DECARBOXYLASE"/>
    <property type="match status" value="1"/>
</dbReference>
<dbReference type="InterPro" id="IPR047213">
    <property type="entry name" value="TPP_PYR_PDC_IPDC-like"/>
</dbReference>
<evidence type="ECO:0000256" key="3">
    <source>
        <dbReference type="ARBA" id="ARBA00007812"/>
    </source>
</evidence>
<proteinExistence type="inferred from homology"/>
<keyword evidence="5" id="KW-0210">Decarboxylase</keyword>
<reference evidence="14 15" key="1">
    <citation type="submission" date="2018-03" db="EMBL/GenBank/DDBJ databases">
        <title>The draft genome of Sphingosinicella sp. GL-C-18.</title>
        <authorList>
            <person name="Liu L."/>
            <person name="Li L."/>
            <person name="Liang L."/>
            <person name="Zhang X."/>
            <person name="Wang T."/>
        </authorList>
    </citation>
    <scope>NUCLEOTIDE SEQUENCE [LARGE SCALE GENOMIC DNA]</scope>
    <source>
        <strain evidence="14 15">GL-C-18</strain>
    </source>
</reference>
<dbReference type="Pfam" id="PF02775">
    <property type="entry name" value="TPP_enzyme_C"/>
    <property type="match status" value="1"/>
</dbReference>
<comment type="similarity">
    <text evidence="3 10">Belongs to the TPP enzyme family.</text>
</comment>
<evidence type="ECO:0000256" key="2">
    <source>
        <dbReference type="ARBA" id="ARBA00001964"/>
    </source>
</evidence>
<dbReference type="Pfam" id="PF02776">
    <property type="entry name" value="TPP_enzyme_N"/>
    <property type="match status" value="1"/>
</dbReference>
<evidence type="ECO:0000256" key="10">
    <source>
        <dbReference type="RuleBase" id="RU362132"/>
    </source>
</evidence>
<dbReference type="SUPFAM" id="SSF52467">
    <property type="entry name" value="DHS-like NAD/FAD-binding domain"/>
    <property type="match status" value="1"/>
</dbReference>
<organism evidence="14 15">
    <name type="scientific">Allosphingosinicella deserti</name>
    <dbReference type="NCBI Taxonomy" id="2116704"/>
    <lineage>
        <taxon>Bacteria</taxon>
        <taxon>Pseudomonadati</taxon>
        <taxon>Pseudomonadota</taxon>
        <taxon>Alphaproteobacteria</taxon>
        <taxon>Sphingomonadales</taxon>
        <taxon>Sphingomonadaceae</taxon>
        <taxon>Allosphingosinicella</taxon>
    </lineage>
</organism>
<dbReference type="InterPro" id="IPR029061">
    <property type="entry name" value="THDP-binding"/>
</dbReference>
<evidence type="ECO:0000259" key="12">
    <source>
        <dbReference type="Pfam" id="PF02775"/>
    </source>
</evidence>
<dbReference type="Proteomes" id="UP000241167">
    <property type="component" value="Unassembled WGS sequence"/>
</dbReference>
<dbReference type="GO" id="GO:0005829">
    <property type="term" value="C:cytosol"/>
    <property type="evidence" value="ECO:0007669"/>
    <property type="project" value="TreeGrafter"/>
</dbReference>
<comment type="cofactor">
    <cofactor evidence="9">
        <name>Mg(2+)</name>
        <dbReference type="ChEBI" id="CHEBI:18420"/>
    </cofactor>
    <text evidence="9">Binds 1 Mg(2+) per subunit.</text>
</comment>
<sequence length="580" mass="61559">MAAPVYSVAQYLVDRLAQCGLGHVFAVPGDYASHFLDALDGTNGIVRVPNINELGSGYAADGYARFRGIGAACIQYGVGTFSALNCAAGAFVERVPVAFISASPSTKDRALETTQSILFHHSTGDLDADRDIFSEVTVASVIVEDPSLAPAQIDAAIIAMLSHRRPIYIEVLQDVWVLDCARPEGSLAPLEAGSDPQALAALVDAAWARIVAAERPVLWAGIDIQRFGLQDLLQSVVDASGLPFTTTSLGKTVLDEAQPQYIGTYAGPASPAGTRAAMRSCDCPIALGTIITDDYLDIMASSFGEMIEVNDEEARVGWAYYPGVALRDFLSALADRFEADPAFPRTCWASVSECDDEAEEDASPGALTYTRFYRQLTGWLKESDLLGETVLVLGESTSLYVFGNLFGLGQNGFVAQAAWGSLGHETGCALGVALGSGKRPFVVAGDGGFMMICQEVSSLVRAKIPAVIFVMSNKGYAIEQAFVNLEAFEPGGSFAPFDVLPAWDYGALAQAFGARGFRAETKEALADILGEVRGLTDIPALVEIVIPEKDLAPQLARLAKAPVPERKYYRTPIPGPTGGA</sequence>
<evidence type="ECO:0000256" key="7">
    <source>
        <dbReference type="ARBA" id="ARBA00023052"/>
    </source>
</evidence>
<dbReference type="SUPFAM" id="SSF52518">
    <property type="entry name" value="Thiamin diphosphate-binding fold (THDP-binding)"/>
    <property type="match status" value="2"/>
</dbReference>
<evidence type="ECO:0000256" key="5">
    <source>
        <dbReference type="ARBA" id="ARBA00022793"/>
    </source>
</evidence>
<keyword evidence="6 9" id="KW-0460">Magnesium</keyword>
<dbReference type="OrthoDB" id="4494979at2"/>
<dbReference type="PANTHER" id="PTHR43452:SF30">
    <property type="entry name" value="PYRUVATE DECARBOXYLASE ISOZYME 1-RELATED"/>
    <property type="match status" value="1"/>
</dbReference>
<name>A0A2P7QLV6_9SPHN</name>
<keyword evidence="4 9" id="KW-0479">Metal-binding</keyword>